<evidence type="ECO:0000256" key="3">
    <source>
        <dbReference type="ARBA" id="ARBA00023125"/>
    </source>
</evidence>
<sequence length="417" mass="47453">MAKNINKDVVYKAAKSKEKDYMLNDGGGLYLFVSKNGAKLWRLIYTFDKKQKKLALGSYPSVTLETARRKAEEARDNIANSIDPMAIRSEKKKVQQLLNSNIKRVADGLPILNSFADIARQWLESIEHLTKTTTQTKKISRLERLAFPMIGDIAINQIKSSEILAVIKPIIDKKQLETAHRLHSEISSIFAYAIVHNFTDYDPAQPVSKQIPAQKVKHRAAIIDPNQFGQLLRDINNYHGTFVVQSAFRFSPLVFQRPGEIRQLLWSDIDLEAREWRPYISKTDFHHIVPLSNQAIAILTDIKPLTGNSQYVFPSSRGDGRPMSDGTIRTALKSLGYESDVMTAHGFRTTASTLLNEQGWSPDAIERQLAHTPRDQVRAAYNRAQYLDERRRMMQQWSDYLDSLKNGAQVLPFKKIG</sequence>
<keyword evidence="4" id="KW-0233">DNA recombination</keyword>
<proteinExistence type="inferred from homology"/>
<protein>
    <submittedName>
        <fullName evidence="8">Integrase</fullName>
    </submittedName>
</protein>
<evidence type="ECO:0000259" key="6">
    <source>
        <dbReference type="PROSITE" id="PS51898"/>
    </source>
</evidence>
<dbReference type="InterPro" id="IPR038488">
    <property type="entry name" value="Integrase_DNA-bd_sf"/>
</dbReference>
<keyword evidence="3 5" id="KW-0238">DNA-binding</keyword>
<comment type="caution">
    <text evidence="8">The sequence shown here is derived from an EMBL/GenBank/DDBJ whole genome shotgun (WGS) entry which is preliminary data.</text>
</comment>
<dbReference type="Gene3D" id="1.10.150.130">
    <property type="match status" value="1"/>
</dbReference>
<dbReference type="InterPro" id="IPR044068">
    <property type="entry name" value="CB"/>
</dbReference>
<name>A0A2S6GW59_9GAMM</name>
<dbReference type="InterPro" id="IPR025166">
    <property type="entry name" value="Integrase_DNA_bind_dom"/>
</dbReference>
<reference evidence="8 9" key="1">
    <citation type="submission" date="2018-02" db="EMBL/GenBank/DDBJ databases">
        <title>Subsurface microbial communities from deep shales in Ohio and West Virginia, USA.</title>
        <authorList>
            <person name="Wrighton K."/>
        </authorList>
    </citation>
    <scope>NUCLEOTIDE SEQUENCE [LARGE SCALE GENOMIC DNA]</scope>
    <source>
        <strain evidence="8 9">OWC-G53F</strain>
    </source>
</reference>
<dbReference type="Pfam" id="PF00589">
    <property type="entry name" value="Phage_integrase"/>
    <property type="match status" value="1"/>
</dbReference>
<dbReference type="InterPro" id="IPR053876">
    <property type="entry name" value="Phage_int_M"/>
</dbReference>
<dbReference type="Pfam" id="PF13356">
    <property type="entry name" value="Arm-DNA-bind_3"/>
    <property type="match status" value="1"/>
</dbReference>
<dbReference type="EMBL" id="PTIY01000010">
    <property type="protein sequence ID" value="PPK69391.1"/>
    <property type="molecule type" value="Genomic_DNA"/>
</dbReference>
<dbReference type="InterPro" id="IPR010998">
    <property type="entry name" value="Integrase_recombinase_N"/>
</dbReference>
<evidence type="ECO:0000313" key="8">
    <source>
        <dbReference type="EMBL" id="PPK69391.1"/>
    </source>
</evidence>
<dbReference type="GO" id="GO:0015074">
    <property type="term" value="P:DNA integration"/>
    <property type="evidence" value="ECO:0007669"/>
    <property type="project" value="UniProtKB-KW"/>
</dbReference>
<gene>
    <name evidence="8" type="ORF">B0F88_110178</name>
</gene>
<organism evidence="8 9">
    <name type="scientific">Methylobacter tundripaludum</name>
    <dbReference type="NCBI Taxonomy" id="173365"/>
    <lineage>
        <taxon>Bacteria</taxon>
        <taxon>Pseudomonadati</taxon>
        <taxon>Pseudomonadota</taxon>
        <taxon>Gammaproteobacteria</taxon>
        <taxon>Methylococcales</taxon>
        <taxon>Methylococcaceae</taxon>
        <taxon>Methylobacter</taxon>
    </lineage>
</organism>
<dbReference type="GO" id="GO:0003677">
    <property type="term" value="F:DNA binding"/>
    <property type="evidence" value="ECO:0007669"/>
    <property type="project" value="UniProtKB-UniRule"/>
</dbReference>
<dbReference type="PROSITE" id="PS51898">
    <property type="entry name" value="TYR_RECOMBINASE"/>
    <property type="match status" value="1"/>
</dbReference>
<evidence type="ECO:0000259" key="7">
    <source>
        <dbReference type="PROSITE" id="PS51900"/>
    </source>
</evidence>
<evidence type="ECO:0000256" key="4">
    <source>
        <dbReference type="ARBA" id="ARBA00023172"/>
    </source>
</evidence>
<evidence type="ECO:0000256" key="5">
    <source>
        <dbReference type="PROSITE-ProRule" id="PRU01248"/>
    </source>
</evidence>
<dbReference type="Gene3D" id="3.30.160.390">
    <property type="entry name" value="Integrase, DNA-binding domain"/>
    <property type="match status" value="1"/>
</dbReference>
<feature type="domain" description="Tyr recombinase" evidence="6">
    <location>
        <begin position="218"/>
        <end position="394"/>
    </location>
</feature>
<evidence type="ECO:0000256" key="2">
    <source>
        <dbReference type="ARBA" id="ARBA00022908"/>
    </source>
</evidence>
<dbReference type="Gene3D" id="1.10.443.10">
    <property type="entry name" value="Intergrase catalytic core"/>
    <property type="match status" value="1"/>
</dbReference>
<dbReference type="AlphaFoldDB" id="A0A2S6GW59"/>
<keyword evidence="9" id="KW-1185">Reference proteome</keyword>
<accession>A0A2S6GW59</accession>
<evidence type="ECO:0000313" key="9">
    <source>
        <dbReference type="Proteomes" id="UP000238071"/>
    </source>
</evidence>
<dbReference type="OrthoDB" id="9795573at2"/>
<dbReference type="SUPFAM" id="SSF56349">
    <property type="entry name" value="DNA breaking-rejoining enzymes"/>
    <property type="match status" value="1"/>
</dbReference>
<keyword evidence="2" id="KW-0229">DNA integration</keyword>
<evidence type="ECO:0000256" key="1">
    <source>
        <dbReference type="ARBA" id="ARBA00008857"/>
    </source>
</evidence>
<dbReference type="InterPro" id="IPR002104">
    <property type="entry name" value="Integrase_catalytic"/>
</dbReference>
<dbReference type="InterPro" id="IPR013762">
    <property type="entry name" value="Integrase-like_cat_sf"/>
</dbReference>
<feature type="domain" description="Core-binding (CB)" evidence="7">
    <location>
        <begin position="113"/>
        <end position="194"/>
    </location>
</feature>
<dbReference type="InterPro" id="IPR050808">
    <property type="entry name" value="Phage_Integrase"/>
</dbReference>
<dbReference type="PANTHER" id="PTHR30629:SF2">
    <property type="entry name" value="PROPHAGE INTEGRASE INTS-RELATED"/>
    <property type="match status" value="1"/>
</dbReference>
<dbReference type="GO" id="GO:0006310">
    <property type="term" value="P:DNA recombination"/>
    <property type="evidence" value="ECO:0007669"/>
    <property type="project" value="UniProtKB-KW"/>
</dbReference>
<dbReference type="InterPro" id="IPR011010">
    <property type="entry name" value="DNA_brk_join_enz"/>
</dbReference>
<dbReference type="PANTHER" id="PTHR30629">
    <property type="entry name" value="PROPHAGE INTEGRASE"/>
    <property type="match status" value="1"/>
</dbReference>
<dbReference type="RefSeq" id="WP_104424414.1">
    <property type="nucleotide sequence ID" value="NZ_PTIY01000010.1"/>
</dbReference>
<comment type="similarity">
    <text evidence="1">Belongs to the 'phage' integrase family.</text>
</comment>
<dbReference type="Pfam" id="PF22022">
    <property type="entry name" value="Phage_int_M"/>
    <property type="match status" value="1"/>
</dbReference>
<dbReference type="PROSITE" id="PS51900">
    <property type="entry name" value="CB"/>
    <property type="match status" value="1"/>
</dbReference>
<dbReference type="CDD" id="cd00801">
    <property type="entry name" value="INT_P4_C"/>
    <property type="match status" value="1"/>
</dbReference>
<dbReference type="Proteomes" id="UP000238071">
    <property type="component" value="Unassembled WGS sequence"/>
</dbReference>